<dbReference type="Proteomes" id="UP000441557">
    <property type="component" value="Unassembled WGS sequence"/>
</dbReference>
<evidence type="ECO:0000313" key="2">
    <source>
        <dbReference type="EMBL" id="CUR38442.1"/>
    </source>
</evidence>
<dbReference type="Pfam" id="PF12728">
    <property type="entry name" value="HTH_17"/>
    <property type="match status" value="1"/>
</dbReference>
<dbReference type="EMBL" id="LN887345">
    <property type="protein sequence ID" value="CUR38442.1"/>
    <property type="molecule type" value="Genomic_DNA"/>
</dbReference>
<dbReference type="NCBIfam" id="TIGR01764">
    <property type="entry name" value="excise"/>
    <property type="match status" value="1"/>
</dbReference>
<dbReference type="InterPro" id="IPR009061">
    <property type="entry name" value="DNA-bd_dom_put_sf"/>
</dbReference>
<reference evidence="6 7" key="2">
    <citation type="submission" date="2019-11" db="EMBL/GenBank/DDBJ databases">
        <title>Draft genome sequence of 12 host-associated Lactobacillus reuteri rodent strains.</title>
        <authorList>
            <person name="Zhang S."/>
            <person name="Ozcam M."/>
            <person name="Van Pijkeren J.P."/>
        </authorList>
    </citation>
    <scope>NUCLEOTIDE SEQUENCE [LARGE SCALE GENOMIC DNA]</scope>
    <source>
        <strain evidence="3 7">6799jm-1</strain>
        <strain evidence="4 6">L1604-1</strain>
        <strain evidence="5 8">Lr4020</strain>
    </source>
</reference>
<proteinExistence type="predicted"/>
<feature type="domain" description="Helix-turn-helix" evidence="1">
    <location>
        <begin position="45"/>
        <end position="89"/>
    </location>
</feature>
<evidence type="ECO:0000259" key="1">
    <source>
        <dbReference type="Pfam" id="PF12728"/>
    </source>
</evidence>
<evidence type="ECO:0000313" key="8">
    <source>
        <dbReference type="Proteomes" id="UP000472879"/>
    </source>
</evidence>
<evidence type="ECO:0000313" key="5">
    <source>
        <dbReference type="EMBL" id="MRH08149.1"/>
    </source>
</evidence>
<dbReference type="AlphaFoldDB" id="A0A0U5F1Z2"/>
<evidence type="ECO:0000313" key="6">
    <source>
        <dbReference type="Proteomes" id="UP000441557"/>
    </source>
</evidence>
<name>A0A0U5F1Z2_LIMRT</name>
<dbReference type="InterPro" id="IPR010093">
    <property type="entry name" value="SinI_DNA-bd"/>
</dbReference>
<evidence type="ECO:0000313" key="3">
    <source>
        <dbReference type="EMBL" id="MRG74223.1"/>
    </source>
</evidence>
<protein>
    <submittedName>
        <fullName evidence="3">Helix-turn-helix domain-containing protein</fullName>
    </submittedName>
</protein>
<accession>A0A0U5F1Z2</accession>
<dbReference type="RefSeq" id="WP_019253142.1">
    <property type="nucleotide sequence ID" value="NZ_CP080621.1"/>
</dbReference>
<dbReference type="Proteomes" id="UP000472879">
    <property type="component" value="Unassembled WGS sequence"/>
</dbReference>
<organism evidence="2">
    <name type="scientific">Limosilactobacillus reuteri</name>
    <name type="common">Lactobacillus reuteri</name>
    <dbReference type="NCBI Taxonomy" id="1598"/>
    <lineage>
        <taxon>Bacteria</taxon>
        <taxon>Bacillati</taxon>
        <taxon>Bacillota</taxon>
        <taxon>Bacilli</taxon>
        <taxon>Lactobacillales</taxon>
        <taxon>Lactobacillaceae</taxon>
        <taxon>Limosilactobacillus</taxon>
    </lineage>
</organism>
<evidence type="ECO:0000313" key="4">
    <source>
        <dbReference type="EMBL" id="MRG84107.1"/>
    </source>
</evidence>
<dbReference type="InterPro" id="IPR041657">
    <property type="entry name" value="HTH_17"/>
</dbReference>
<dbReference type="GO" id="GO:0003677">
    <property type="term" value="F:DNA binding"/>
    <property type="evidence" value="ECO:0007669"/>
    <property type="project" value="InterPro"/>
</dbReference>
<evidence type="ECO:0000313" key="7">
    <source>
        <dbReference type="Proteomes" id="UP000452188"/>
    </source>
</evidence>
<dbReference type="Proteomes" id="UP000452188">
    <property type="component" value="Unassembled WGS sequence"/>
</dbReference>
<dbReference type="SUPFAM" id="SSF46955">
    <property type="entry name" value="Putative DNA-binding domain"/>
    <property type="match status" value="1"/>
</dbReference>
<dbReference type="EMBL" id="WJMZ01000005">
    <property type="protein sequence ID" value="MRG84107.1"/>
    <property type="molecule type" value="Genomic_DNA"/>
</dbReference>
<sequence>MQLSLETSETFENQLREAISQQLHQELESFVNTSGYPPYMNKKVTAKYVGVSYKTFDKWADEVKLPFVKIGNVTRYKRSEVDSFLAKHRN</sequence>
<gene>
    <name evidence="3" type="ORF">GIX79_00280</name>
    <name evidence="4" type="ORF">GIX80_06850</name>
    <name evidence="5" type="ORF">GIX81_01500</name>
    <name evidence="2" type="ORF">LRLP16767_LR3C6_00399</name>
</gene>
<dbReference type="EMBL" id="WJMV01000001">
    <property type="protein sequence ID" value="MRG74223.1"/>
    <property type="molecule type" value="Genomic_DNA"/>
</dbReference>
<reference evidence="2" key="1">
    <citation type="submission" date="2015-10" db="EMBL/GenBank/DDBJ databases">
        <authorList>
            <person name="Gilbert D.G."/>
        </authorList>
    </citation>
    <scope>NUCLEOTIDE SEQUENCE</scope>
    <source>
        <strain evidence="2">3c6</strain>
    </source>
</reference>
<dbReference type="EMBL" id="WJNA01000003">
    <property type="protein sequence ID" value="MRH08149.1"/>
    <property type="molecule type" value="Genomic_DNA"/>
</dbReference>